<accession>A0ACB9H1T3</accession>
<sequence length="127" mass="14372">MFRLDGNSSLFNGSSNLSKGRVLALRNSFRKTVLLLIRFGGDYASESQDRSNRSQVFRVIYFTYTVFTISQMSSGYSNCKEKLAYALLELFSADNISLLFKLLIIIETCIVDCRGKPTKSVYPKAVR</sequence>
<dbReference type="Proteomes" id="UP001055811">
    <property type="component" value="Linkage Group LG01"/>
</dbReference>
<comment type="caution">
    <text evidence="1">The sequence shown here is derived from an EMBL/GenBank/DDBJ whole genome shotgun (WGS) entry which is preliminary data.</text>
</comment>
<organism evidence="1 2">
    <name type="scientific">Cichorium intybus</name>
    <name type="common">Chicory</name>
    <dbReference type="NCBI Taxonomy" id="13427"/>
    <lineage>
        <taxon>Eukaryota</taxon>
        <taxon>Viridiplantae</taxon>
        <taxon>Streptophyta</taxon>
        <taxon>Embryophyta</taxon>
        <taxon>Tracheophyta</taxon>
        <taxon>Spermatophyta</taxon>
        <taxon>Magnoliopsida</taxon>
        <taxon>eudicotyledons</taxon>
        <taxon>Gunneridae</taxon>
        <taxon>Pentapetalae</taxon>
        <taxon>asterids</taxon>
        <taxon>campanulids</taxon>
        <taxon>Asterales</taxon>
        <taxon>Asteraceae</taxon>
        <taxon>Cichorioideae</taxon>
        <taxon>Cichorieae</taxon>
        <taxon>Cichoriinae</taxon>
        <taxon>Cichorium</taxon>
    </lineage>
</organism>
<protein>
    <submittedName>
        <fullName evidence="1">Uncharacterized protein</fullName>
    </submittedName>
</protein>
<reference evidence="2" key="1">
    <citation type="journal article" date="2022" name="Mol. Ecol. Resour.">
        <title>The genomes of chicory, endive, great burdock and yacon provide insights into Asteraceae palaeo-polyploidization history and plant inulin production.</title>
        <authorList>
            <person name="Fan W."/>
            <person name="Wang S."/>
            <person name="Wang H."/>
            <person name="Wang A."/>
            <person name="Jiang F."/>
            <person name="Liu H."/>
            <person name="Zhao H."/>
            <person name="Xu D."/>
            <person name="Zhang Y."/>
        </authorList>
    </citation>
    <scope>NUCLEOTIDE SEQUENCE [LARGE SCALE GENOMIC DNA]</scope>
    <source>
        <strain evidence="2">cv. Punajuju</strain>
    </source>
</reference>
<evidence type="ECO:0000313" key="2">
    <source>
        <dbReference type="Proteomes" id="UP001055811"/>
    </source>
</evidence>
<name>A0ACB9H1T3_CICIN</name>
<proteinExistence type="predicted"/>
<reference evidence="1 2" key="2">
    <citation type="journal article" date="2022" name="Mol. Ecol. Resour.">
        <title>The genomes of chicory, endive, great burdock and yacon provide insights into Asteraceae paleo-polyploidization history and plant inulin production.</title>
        <authorList>
            <person name="Fan W."/>
            <person name="Wang S."/>
            <person name="Wang H."/>
            <person name="Wang A."/>
            <person name="Jiang F."/>
            <person name="Liu H."/>
            <person name="Zhao H."/>
            <person name="Xu D."/>
            <person name="Zhang Y."/>
        </authorList>
    </citation>
    <scope>NUCLEOTIDE SEQUENCE [LARGE SCALE GENOMIC DNA]</scope>
    <source>
        <strain evidence="2">cv. Punajuju</strain>
        <tissue evidence="1">Leaves</tissue>
    </source>
</reference>
<evidence type="ECO:0000313" key="1">
    <source>
        <dbReference type="EMBL" id="KAI3789236.1"/>
    </source>
</evidence>
<keyword evidence="2" id="KW-1185">Reference proteome</keyword>
<dbReference type="EMBL" id="CM042009">
    <property type="protein sequence ID" value="KAI3789236.1"/>
    <property type="molecule type" value="Genomic_DNA"/>
</dbReference>
<gene>
    <name evidence="1" type="ORF">L2E82_02028</name>
</gene>